<dbReference type="InterPro" id="IPR001876">
    <property type="entry name" value="Znf_RanBP2"/>
</dbReference>
<dbReference type="EMBL" id="JAQMWT010000167">
    <property type="protein sequence ID" value="KAJ8608488.1"/>
    <property type="molecule type" value="Genomic_DNA"/>
</dbReference>
<protein>
    <recommendedName>
        <fullName evidence="6">RanBP2-type domain-containing protein</fullName>
    </recommendedName>
</protein>
<evidence type="ECO:0000256" key="1">
    <source>
        <dbReference type="ARBA" id="ARBA00022723"/>
    </source>
</evidence>
<accession>A0AAD7UJJ6</accession>
<gene>
    <name evidence="7" type="ORF">CTAYLR_005726</name>
</gene>
<feature type="domain" description="RanBP2-type" evidence="6">
    <location>
        <begin position="13"/>
        <end position="43"/>
    </location>
</feature>
<feature type="compositionally biased region" description="Low complexity" evidence="5">
    <location>
        <begin position="90"/>
        <end position="104"/>
    </location>
</feature>
<dbReference type="GO" id="GO:0008270">
    <property type="term" value="F:zinc ion binding"/>
    <property type="evidence" value="ECO:0007669"/>
    <property type="project" value="UniProtKB-KW"/>
</dbReference>
<dbReference type="AlphaFoldDB" id="A0AAD7UJJ6"/>
<reference evidence="7" key="1">
    <citation type="submission" date="2023-01" db="EMBL/GenBank/DDBJ databases">
        <title>Metagenome sequencing of chrysophaentin producing Chrysophaeum taylorii.</title>
        <authorList>
            <person name="Davison J."/>
            <person name="Bewley C."/>
        </authorList>
    </citation>
    <scope>NUCLEOTIDE SEQUENCE</scope>
    <source>
        <strain evidence="7">NIES-1699</strain>
    </source>
</reference>
<keyword evidence="2 4" id="KW-0863">Zinc-finger</keyword>
<dbReference type="Proteomes" id="UP001230188">
    <property type="component" value="Unassembled WGS sequence"/>
</dbReference>
<evidence type="ECO:0000259" key="6">
    <source>
        <dbReference type="PROSITE" id="PS50199"/>
    </source>
</evidence>
<sequence>MVTEVRSGVKRPRASSTWACAVCTFENSTRCKKCAMCKTRREEPTPDVATTDNARGARRAKRAARSDCSQDDEIDDEVVDLTQEGEDMSAIESASEPSPVASPVQMERGPAAKTEIASNLIPESSRYDVETEIVGLSAIAETIVVIVTKRFVELRSVSDRGDETLLVARSPDVDDEDDEILAATATTLDSSNNVPRGILVTASRLRRVVAYNFARESVYNGQLEGEHPCATASAWIAAGDYSTVVALDGGLWRFDRLSSSEPLDVGVGARVLDARYCQGFDKGWTMALVRADDGLPHLRVWDDEPSGRARRGTAKRPPLLVVPLPAASLAFAALECHVRVPHEADWGRPLAAIAALSAVAEPFNDCVEHRPRFVVVRCRDRTRARAAYDLKAVDASSSTNTILAMPGGRVVLALDARAEAGIIHDFDRNAPLLFHLEDGSPIAHIAASALAEDSVVLARVSSADPTVLVLSVHPRAPTADGNSELSYD</sequence>
<organism evidence="7 8">
    <name type="scientific">Chrysophaeum taylorii</name>
    <dbReference type="NCBI Taxonomy" id="2483200"/>
    <lineage>
        <taxon>Eukaryota</taxon>
        <taxon>Sar</taxon>
        <taxon>Stramenopiles</taxon>
        <taxon>Ochrophyta</taxon>
        <taxon>Pelagophyceae</taxon>
        <taxon>Pelagomonadales</taxon>
        <taxon>Pelagomonadaceae</taxon>
        <taxon>Chrysophaeum</taxon>
    </lineage>
</organism>
<proteinExistence type="predicted"/>
<dbReference type="PROSITE" id="PS01358">
    <property type="entry name" value="ZF_RANBP2_1"/>
    <property type="match status" value="1"/>
</dbReference>
<feature type="region of interest" description="Disordered" evidence="5">
    <location>
        <begin position="88"/>
        <end position="107"/>
    </location>
</feature>
<evidence type="ECO:0000256" key="5">
    <source>
        <dbReference type="SAM" id="MobiDB-lite"/>
    </source>
</evidence>
<dbReference type="InterPro" id="IPR036443">
    <property type="entry name" value="Znf_RanBP2_sf"/>
</dbReference>
<evidence type="ECO:0000256" key="3">
    <source>
        <dbReference type="ARBA" id="ARBA00022833"/>
    </source>
</evidence>
<keyword evidence="3" id="KW-0862">Zinc</keyword>
<dbReference type="SMART" id="SM00547">
    <property type="entry name" value="ZnF_RBZ"/>
    <property type="match status" value="1"/>
</dbReference>
<dbReference type="SUPFAM" id="SSF90209">
    <property type="entry name" value="Ran binding protein zinc finger-like"/>
    <property type="match status" value="1"/>
</dbReference>
<evidence type="ECO:0000256" key="2">
    <source>
        <dbReference type="ARBA" id="ARBA00022771"/>
    </source>
</evidence>
<evidence type="ECO:0000256" key="4">
    <source>
        <dbReference type="PROSITE-ProRule" id="PRU00322"/>
    </source>
</evidence>
<evidence type="ECO:0000313" key="8">
    <source>
        <dbReference type="Proteomes" id="UP001230188"/>
    </source>
</evidence>
<keyword evidence="1" id="KW-0479">Metal-binding</keyword>
<dbReference type="PROSITE" id="PS50199">
    <property type="entry name" value="ZF_RANBP2_2"/>
    <property type="match status" value="1"/>
</dbReference>
<comment type="caution">
    <text evidence="7">The sequence shown here is derived from an EMBL/GenBank/DDBJ whole genome shotgun (WGS) entry which is preliminary data.</text>
</comment>
<feature type="region of interest" description="Disordered" evidence="5">
    <location>
        <begin position="42"/>
        <end position="75"/>
    </location>
</feature>
<keyword evidence="8" id="KW-1185">Reference proteome</keyword>
<evidence type="ECO:0000313" key="7">
    <source>
        <dbReference type="EMBL" id="KAJ8608488.1"/>
    </source>
</evidence>
<name>A0AAD7UJJ6_9STRA</name>